<dbReference type="RefSeq" id="WP_054371373.1">
    <property type="nucleotide sequence ID" value="NZ_AZYO01000004.1"/>
</dbReference>
<evidence type="ECO:0000313" key="2">
    <source>
        <dbReference type="Proteomes" id="UP000037712"/>
    </source>
</evidence>
<gene>
    <name evidence="1" type="ORF">Z051_03395</name>
</gene>
<dbReference type="PATRIC" id="fig|1441923.3.peg.732"/>
<proteinExistence type="predicted"/>
<organism evidence="1 2">
    <name type="scientific">Rhodococcus rhodochrous KG-21</name>
    <dbReference type="NCBI Taxonomy" id="1441923"/>
    <lineage>
        <taxon>Bacteria</taxon>
        <taxon>Bacillati</taxon>
        <taxon>Actinomycetota</taxon>
        <taxon>Actinomycetes</taxon>
        <taxon>Mycobacteriales</taxon>
        <taxon>Nocardiaceae</taxon>
        <taxon>Rhodococcus</taxon>
    </lineage>
</organism>
<comment type="caution">
    <text evidence="1">The sequence shown here is derived from an EMBL/GenBank/DDBJ whole genome shotgun (WGS) entry which is preliminary data.</text>
</comment>
<sequence length="142" mass="15711">MSNVVPVFISRKETTADALASTVAPNKAWWFPTLREAVKARDHRLQDRVEATCDGMDLLRVTVVEYPPTGAKRKPDMGVSVLGLPQSVASFIDDILRLKIADGVVLEYEDVHVASAEYRNAIKNRLSQIGVTAKFHDVMESS</sequence>
<dbReference type="EMBL" id="AZYO01000004">
    <property type="protein sequence ID" value="KOS57544.1"/>
    <property type="molecule type" value="Genomic_DNA"/>
</dbReference>
<dbReference type="AlphaFoldDB" id="A0A0M8PJ08"/>
<name>A0A0M8PJ08_RHORH</name>
<dbReference type="Proteomes" id="UP000037712">
    <property type="component" value="Unassembled WGS sequence"/>
</dbReference>
<reference evidence="2" key="2">
    <citation type="submission" date="2015-01" db="EMBL/GenBank/DDBJ databases">
        <title>Draft genome sequence of potential hydrocarbon metabolising strain of Rhodococcus rhodochrous.</title>
        <authorList>
            <person name="Aggarwal R.K."/>
            <person name="Dawar C."/>
        </authorList>
    </citation>
    <scope>NUCLEOTIDE SEQUENCE [LARGE SCALE GENOMIC DNA]</scope>
    <source>
        <strain evidence="2">KG-21</strain>
    </source>
</reference>
<reference evidence="1 2" key="1">
    <citation type="journal article" date="2015" name="Genome Announc.">
        <title>Draft Genome Sequence of Rhodococcus rhodochrous Strain KG-21, a Soil Isolate from Oil Fields of Krishna-Godavari Basin, India.</title>
        <authorList>
            <person name="Dawar C."/>
            <person name="Aggarwal R.K."/>
        </authorList>
    </citation>
    <scope>NUCLEOTIDE SEQUENCE [LARGE SCALE GENOMIC DNA]</scope>
    <source>
        <strain evidence="1 2">KG-21</strain>
    </source>
</reference>
<evidence type="ECO:0000313" key="1">
    <source>
        <dbReference type="EMBL" id="KOS57544.1"/>
    </source>
</evidence>
<accession>A0A0M8PJ08</accession>
<protein>
    <submittedName>
        <fullName evidence="1">Uncharacterized protein</fullName>
    </submittedName>
</protein>